<keyword evidence="3 7" id="KW-0812">Transmembrane</keyword>
<dbReference type="SUPFAM" id="SSF103481">
    <property type="entry name" value="Multidrug resistance efflux transporter EmrE"/>
    <property type="match status" value="2"/>
</dbReference>
<evidence type="ECO:0000259" key="8">
    <source>
        <dbReference type="Pfam" id="PF00892"/>
    </source>
</evidence>
<dbReference type="PANTHER" id="PTHR32322:SF2">
    <property type="entry name" value="EAMA DOMAIN-CONTAINING PROTEIN"/>
    <property type="match status" value="1"/>
</dbReference>
<feature type="transmembrane region" description="Helical" evidence="7">
    <location>
        <begin position="217"/>
        <end position="236"/>
    </location>
</feature>
<comment type="similarity">
    <text evidence="2">Belongs to the EamA transporter family.</text>
</comment>
<feature type="transmembrane region" description="Helical" evidence="7">
    <location>
        <begin position="186"/>
        <end position="205"/>
    </location>
</feature>
<evidence type="ECO:0000313" key="10">
    <source>
        <dbReference type="EMBL" id="MFC7582231.1"/>
    </source>
</evidence>
<evidence type="ECO:0000256" key="5">
    <source>
        <dbReference type="ARBA" id="ARBA00023136"/>
    </source>
</evidence>
<feature type="region of interest" description="Disordered" evidence="6">
    <location>
        <begin position="298"/>
        <end position="318"/>
    </location>
</feature>
<protein>
    <submittedName>
        <fullName evidence="9">DMT family transporter</fullName>
    </submittedName>
</protein>
<evidence type="ECO:0000313" key="11">
    <source>
        <dbReference type="Proteomes" id="UP001596527"/>
    </source>
</evidence>
<evidence type="ECO:0000256" key="2">
    <source>
        <dbReference type="ARBA" id="ARBA00007362"/>
    </source>
</evidence>
<evidence type="ECO:0000256" key="3">
    <source>
        <dbReference type="ARBA" id="ARBA00022692"/>
    </source>
</evidence>
<evidence type="ECO:0000256" key="6">
    <source>
        <dbReference type="SAM" id="MobiDB-lite"/>
    </source>
</evidence>
<reference evidence="11" key="2">
    <citation type="journal article" date="2019" name="Int. J. Syst. Evol. Microbiol.">
        <title>The Global Catalogue of Microorganisms (GCM) 10K type strain sequencing project: providing services to taxonomists for standard genome sequencing and annotation.</title>
        <authorList>
            <consortium name="The Broad Institute Genomics Platform"/>
            <consortium name="The Broad Institute Genome Sequencing Center for Infectious Disease"/>
            <person name="Wu L."/>
            <person name="Ma J."/>
        </authorList>
    </citation>
    <scope>NUCLEOTIDE SEQUENCE [LARGE SCALE GENOMIC DNA]</scope>
    <source>
        <strain evidence="11">CCUG 56698</strain>
    </source>
</reference>
<name>A0ABW2SJ81_9ACTO</name>
<comment type="subcellular location">
    <subcellularLocation>
        <location evidence="1">Membrane</location>
        <topology evidence="1">Multi-pass membrane protein</topology>
    </subcellularLocation>
</comment>
<dbReference type="InterPro" id="IPR050638">
    <property type="entry name" value="AA-Vitamin_Transporters"/>
</dbReference>
<dbReference type="PANTHER" id="PTHR32322">
    <property type="entry name" value="INNER MEMBRANE TRANSPORTER"/>
    <property type="match status" value="1"/>
</dbReference>
<reference evidence="9" key="3">
    <citation type="submission" date="2024-09" db="EMBL/GenBank/DDBJ databases">
        <authorList>
            <person name="Sun Q."/>
            <person name="Mori K."/>
        </authorList>
    </citation>
    <scope>NUCLEOTIDE SEQUENCE</scope>
    <source>
        <strain evidence="9">CCUG 56698</strain>
    </source>
</reference>
<feature type="transmembrane region" description="Helical" evidence="7">
    <location>
        <begin position="124"/>
        <end position="145"/>
    </location>
</feature>
<reference evidence="9" key="1">
    <citation type="journal article" date="2014" name="Int. J. Syst. Evol. Microbiol.">
        <title>Complete genome of a new Firmicutes species belonging to the dominant human colonic microbiota ('Ruminococcus bicirculans') reveals two chromosomes and a selective capacity to utilize plant glucans.</title>
        <authorList>
            <consortium name="NISC Comparative Sequencing Program"/>
            <person name="Wegmann U."/>
            <person name="Louis P."/>
            <person name="Goesmann A."/>
            <person name="Henrissat B."/>
            <person name="Duncan S.H."/>
            <person name="Flint H.J."/>
        </authorList>
    </citation>
    <scope>NUCLEOTIDE SEQUENCE</scope>
    <source>
        <strain evidence="9">CCUG 56698</strain>
    </source>
</reference>
<keyword evidence="4 7" id="KW-1133">Transmembrane helix</keyword>
<feature type="transmembrane region" description="Helical" evidence="7">
    <location>
        <begin position="35"/>
        <end position="57"/>
    </location>
</feature>
<dbReference type="EMBL" id="JBHTEF010000001">
    <property type="protein sequence ID" value="MFC7582231.1"/>
    <property type="molecule type" value="Genomic_DNA"/>
</dbReference>
<accession>A0ABW2SJ81</accession>
<gene>
    <name evidence="9" type="ORF">ACFQWG_00125</name>
    <name evidence="10" type="ORF">ACFQWG_13635</name>
</gene>
<dbReference type="InterPro" id="IPR037185">
    <property type="entry name" value="EmrE-like"/>
</dbReference>
<keyword evidence="11" id="KW-1185">Reference proteome</keyword>
<dbReference type="Proteomes" id="UP001596527">
    <property type="component" value="Unassembled WGS sequence"/>
</dbReference>
<feature type="transmembrane region" description="Helical" evidence="7">
    <location>
        <begin position="248"/>
        <end position="268"/>
    </location>
</feature>
<keyword evidence="5 7" id="KW-0472">Membrane</keyword>
<comment type="caution">
    <text evidence="9">The sequence shown here is derived from an EMBL/GenBank/DDBJ whole genome shotgun (WGS) entry which is preliminary data.</text>
</comment>
<evidence type="ECO:0000256" key="7">
    <source>
        <dbReference type="SAM" id="Phobius"/>
    </source>
</evidence>
<feature type="transmembrane region" description="Helical" evidence="7">
    <location>
        <begin position="69"/>
        <end position="86"/>
    </location>
</feature>
<dbReference type="Pfam" id="PF00892">
    <property type="entry name" value="EamA"/>
    <property type="match status" value="1"/>
</dbReference>
<organism evidence="9 11">
    <name type="scientific">Schaalia naturae</name>
    <dbReference type="NCBI Taxonomy" id="635203"/>
    <lineage>
        <taxon>Bacteria</taxon>
        <taxon>Bacillati</taxon>
        <taxon>Actinomycetota</taxon>
        <taxon>Actinomycetes</taxon>
        <taxon>Actinomycetales</taxon>
        <taxon>Actinomycetaceae</taxon>
        <taxon>Schaalia</taxon>
    </lineage>
</organism>
<dbReference type="EMBL" id="JBHTEF010000001">
    <property type="protein sequence ID" value="MFC7579643.1"/>
    <property type="molecule type" value="Genomic_DNA"/>
</dbReference>
<feature type="transmembrane region" description="Helical" evidence="7">
    <location>
        <begin position="92"/>
        <end position="112"/>
    </location>
</feature>
<evidence type="ECO:0000256" key="1">
    <source>
        <dbReference type="ARBA" id="ARBA00004141"/>
    </source>
</evidence>
<sequence>MSRTRLVGIAAIAVTSVLWGTTGTAATFAPAAGPLAIGAAALGAGGLLQAAAAAPALRAAWPSLRAQGRVVAWGAVSVGVYPLAFYSSMRAAGVAVGTVVSLASAPLVSGLLERFAERRPLSRSWMLAAALGVAGSVLLCASRMSGPESSAIGILAGIGLGLVAGATYAAYSWAASRLMRSGVDRAAAMGAVFGGGGALLVPVLLLTGAPLVESPRAFLVAGYMALIPMFCGYLLFGIGLARVPASTATTVTLLEPAIAAILAVAVVGERLTSLAGIGLAVIAGALLVLTVLPAGTSHPADRAAETPPSRGLPPPDVA</sequence>
<feature type="domain" description="EamA" evidence="8">
    <location>
        <begin position="157"/>
        <end position="290"/>
    </location>
</feature>
<evidence type="ECO:0000313" key="9">
    <source>
        <dbReference type="EMBL" id="MFC7579643.1"/>
    </source>
</evidence>
<dbReference type="InterPro" id="IPR000620">
    <property type="entry name" value="EamA_dom"/>
</dbReference>
<feature type="transmembrane region" description="Helical" evidence="7">
    <location>
        <begin position="274"/>
        <end position="292"/>
    </location>
</feature>
<feature type="transmembrane region" description="Helical" evidence="7">
    <location>
        <begin position="151"/>
        <end position="174"/>
    </location>
</feature>
<evidence type="ECO:0000256" key="4">
    <source>
        <dbReference type="ARBA" id="ARBA00022989"/>
    </source>
</evidence>
<proteinExistence type="inferred from homology"/>
<dbReference type="RefSeq" id="WP_380971042.1">
    <property type="nucleotide sequence ID" value="NZ_JBHTEF010000001.1"/>
</dbReference>